<reference evidence="1" key="1">
    <citation type="journal article" date="2015" name="Proc. Natl. Acad. Sci. U.S.A.">
        <title>Networks of energetic and metabolic interactions define dynamics in microbial communities.</title>
        <authorList>
            <person name="Embree M."/>
            <person name="Liu J.K."/>
            <person name="Al-Bassam M.M."/>
            <person name="Zengler K."/>
        </authorList>
    </citation>
    <scope>NUCLEOTIDE SEQUENCE</scope>
</reference>
<evidence type="ECO:0000313" key="1">
    <source>
        <dbReference type="EMBL" id="KUG29905.1"/>
    </source>
</evidence>
<gene>
    <name evidence="1" type="ORF">ASZ90_000215</name>
</gene>
<dbReference type="EMBL" id="LNQE01000024">
    <property type="protein sequence ID" value="KUG29905.1"/>
    <property type="molecule type" value="Genomic_DNA"/>
</dbReference>
<dbReference type="AlphaFoldDB" id="A0A0W8GA92"/>
<protein>
    <submittedName>
        <fullName evidence="1">Uncharacterized protein</fullName>
    </submittedName>
</protein>
<name>A0A0W8GA92_9ZZZZ</name>
<proteinExistence type="predicted"/>
<organism evidence="1">
    <name type="scientific">hydrocarbon metagenome</name>
    <dbReference type="NCBI Taxonomy" id="938273"/>
    <lineage>
        <taxon>unclassified sequences</taxon>
        <taxon>metagenomes</taxon>
        <taxon>ecological metagenomes</taxon>
    </lineage>
</organism>
<sequence length="52" mass="5591">MIPITAGKIIPDAPIALYAPYTPYTPVVWIARFFGRNTGPAFATARIGVQGK</sequence>
<comment type="caution">
    <text evidence="1">The sequence shown here is derived from an EMBL/GenBank/DDBJ whole genome shotgun (WGS) entry which is preliminary data.</text>
</comment>
<accession>A0A0W8GA92</accession>